<evidence type="ECO:0000259" key="5">
    <source>
        <dbReference type="Pfam" id="PF02902"/>
    </source>
</evidence>
<feature type="domain" description="Ubiquitin-like protease family profile" evidence="5">
    <location>
        <begin position="434"/>
        <end position="492"/>
    </location>
</feature>
<feature type="region of interest" description="Disordered" evidence="4">
    <location>
        <begin position="218"/>
        <end position="261"/>
    </location>
</feature>
<keyword evidence="2" id="KW-0645">Protease</keyword>
<feature type="compositionally biased region" description="Basic and acidic residues" evidence="4">
    <location>
        <begin position="228"/>
        <end position="253"/>
    </location>
</feature>
<evidence type="ECO:0000313" key="7">
    <source>
        <dbReference type="Proteomes" id="UP000275267"/>
    </source>
</evidence>
<dbReference type="Pfam" id="PF02902">
    <property type="entry name" value="Peptidase_C48"/>
    <property type="match status" value="1"/>
</dbReference>
<evidence type="ECO:0000256" key="2">
    <source>
        <dbReference type="ARBA" id="ARBA00022670"/>
    </source>
</evidence>
<organism evidence="6 7">
    <name type="scientific">Panicum miliaceum</name>
    <name type="common">Proso millet</name>
    <name type="synonym">Broomcorn millet</name>
    <dbReference type="NCBI Taxonomy" id="4540"/>
    <lineage>
        <taxon>Eukaryota</taxon>
        <taxon>Viridiplantae</taxon>
        <taxon>Streptophyta</taxon>
        <taxon>Embryophyta</taxon>
        <taxon>Tracheophyta</taxon>
        <taxon>Spermatophyta</taxon>
        <taxon>Magnoliopsida</taxon>
        <taxon>Liliopsida</taxon>
        <taxon>Poales</taxon>
        <taxon>Poaceae</taxon>
        <taxon>PACMAD clade</taxon>
        <taxon>Panicoideae</taxon>
        <taxon>Panicodae</taxon>
        <taxon>Paniceae</taxon>
        <taxon>Panicinae</taxon>
        <taxon>Panicum</taxon>
        <taxon>Panicum sect. Panicum</taxon>
    </lineage>
</organism>
<sequence>MAGKLGSIPCSVEKFFHVIGALCNIKRNKIEELGLGCMLEIKSVKMRKSLLKCLIDYYDPNEDKVKFGTGDSFTISSNDVELIMGLPNRGTRVHLNENIAADDVPNEFKKNYNRDGLFIDDMVDILYCSVTPDDTFVRSFMLLLLGTILAPVSRGRIPIFYYTLVQDTSRIVEKIWNAFTLAFLKENLATLKKDTTFRRDFYDIHYGRASRTQEFIANEDTSESESLLARDDDQLNYSDEHTSNSDVPKEDSGKSVAATVKKNRRKKITPIKYKSPLLSVKIGKRNAQPTGHTGSNKKAKQSSGIGRHDAAIQYVNANYSSKEFATKPIFKHKSLGIPAKDMTCLTLPPGIKDVDKFVACNIIDAYTSIMLQPRVRDSRFLCPAHYSWMASDYDAERYNSPASQRVLNDLATTLFGYDKINGIASLANTIPNAPQDVGSCGIRQKTNLPKQTDGCSCGLYIIKYMELWNGSRLVRKFTQADINNFRREMAADLIFDEANEVQDVKEAIKALVNREEDDDGDSPTI</sequence>
<reference evidence="7" key="1">
    <citation type="journal article" date="2019" name="Nat. Commun.">
        <title>The genome of broomcorn millet.</title>
        <authorList>
            <person name="Zou C."/>
            <person name="Miki D."/>
            <person name="Li D."/>
            <person name="Tang Q."/>
            <person name="Xiao L."/>
            <person name="Rajput S."/>
            <person name="Deng P."/>
            <person name="Jia W."/>
            <person name="Huang R."/>
            <person name="Zhang M."/>
            <person name="Sun Y."/>
            <person name="Hu J."/>
            <person name="Fu X."/>
            <person name="Schnable P.S."/>
            <person name="Li F."/>
            <person name="Zhang H."/>
            <person name="Feng B."/>
            <person name="Zhu X."/>
            <person name="Liu R."/>
            <person name="Schnable J.C."/>
            <person name="Zhu J.-K."/>
            <person name="Zhang H."/>
        </authorList>
    </citation>
    <scope>NUCLEOTIDE SEQUENCE [LARGE SCALE GENOMIC DNA]</scope>
</reference>
<dbReference type="PANTHER" id="PTHR34835:SF50">
    <property type="entry name" value="AMINOTRANSFERASE-LIKE PLANT MOBILE DOMAIN-CONTAINING PROTEIN"/>
    <property type="match status" value="1"/>
</dbReference>
<dbReference type="EMBL" id="PQIB02000002">
    <property type="protein sequence ID" value="RLN34699.1"/>
    <property type="molecule type" value="Genomic_DNA"/>
</dbReference>
<evidence type="ECO:0000256" key="4">
    <source>
        <dbReference type="SAM" id="MobiDB-lite"/>
    </source>
</evidence>
<dbReference type="Gene3D" id="3.40.395.10">
    <property type="entry name" value="Adenoviral Proteinase, Chain A"/>
    <property type="match status" value="1"/>
</dbReference>
<feature type="region of interest" description="Disordered" evidence="4">
    <location>
        <begin position="284"/>
        <end position="306"/>
    </location>
</feature>
<accession>A0A3L6T911</accession>
<evidence type="ECO:0000256" key="3">
    <source>
        <dbReference type="ARBA" id="ARBA00022801"/>
    </source>
</evidence>
<keyword evidence="3" id="KW-0378">Hydrolase</keyword>
<dbReference type="PANTHER" id="PTHR34835">
    <property type="entry name" value="OS07G0283600 PROTEIN-RELATED"/>
    <property type="match status" value="1"/>
</dbReference>
<dbReference type="GO" id="GO:0008234">
    <property type="term" value="F:cysteine-type peptidase activity"/>
    <property type="evidence" value="ECO:0007669"/>
    <property type="project" value="InterPro"/>
</dbReference>
<dbReference type="STRING" id="4540.A0A3L6T911"/>
<dbReference type="AlphaFoldDB" id="A0A3L6T911"/>
<dbReference type="Proteomes" id="UP000275267">
    <property type="component" value="Unassembled WGS sequence"/>
</dbReference>
<dbReference type="InterPro" id="IPR003653">
    <property type="entry name" value="Peptidase_C48_C"/>
</dbReference>
<comment type="similarity">
    <text evidence="1">Belongs to the peptidase C48 family.</text>
</comment>
<name>A0A3L6T911_PANMI</name>
<gene>
    <name evidence="6" type="ORF">C2845_PM03G34990</name>
</gene>
<protein>
    <recommendedName>
        <fullName evidence="5">Ubiquitin-like protease family profile domain-containing protein</fullName>
    </recommendedName>
</protein>
<dbReference type="OrthoDB" id="678532at2759"/>
<dbReference type="SUPFAM" id="SSF54001">
    <property type="entry name" value="Cysteine proteinases"/>
    <property type="match status" value="1"/>
</dbReference>
<evidence type="ECO:0000256" key="1">
    <source>
        <dbReference type="ARBA" id="ARBA00005234"/>
    </source>
</evidence>
<dbReference type="GO" id="GO:0006508">
    <property type="term" value="P:proteolysis"/>
    <property type="evidence" value="ECO:0007669"/>
    <property type="project" value="UniProtKB-KW"/>
</dbReference>
<proteinExistence type="inferred from homology"/>
<comment type="caution">
    <text evidence="6">The sequence shown here is derived from an EMBL/GenBank/DDBJ whole genome shotgun (WGS) entry which is preliminary data.</text>
</comment>
<keyword evidence="7" id="KW-1185">Reference proteome</keyword>
<evidence type="ECO:0000313" key="6">
    <source>
        <dbReference type="EMBL" id="RLN34699.1"/>
    </source>
</evidence>
<dbReference type="InterPro" id="IPR038765">
    <property type="entry name" value="Papain-like_cys_pep_sf"/>
</dbReference>